<name>A0A9D1MWB9_9FIRM</name>
<dbReference type="PANTHER" id="PTHR21237">
    <property type="entry name" value="GRPE PROTEIN"/>
    <property type="match status" value="1"/>
</dbReference>
<dbReference type="PRINTS" id="PR00773">
    <property type="entry name" value="GRPEPROTEIN"/>
</dbReference>
<dbReference type="GO" id="GO:0042803">
    <property type="term" value="F:protein homodimerization activity"/>
    <property type="evidence" value="ECO:0007669"/>
    <property type="project" value="InterPro"/>
</dbReference>
<dbReference type="InterPro" id="IPR013805">
    <property type="entry name" value="GrpE_CC"/>
</dbReference>
<comment type="subunit">
    <text evidence="3 10">Homodimer.</text>
</comment>
<dbReference type="HAMAP" id="MF_01151">
    <property type="entry name" value="GrpE"/>
    <property type="match status" value="1"/>
</dbReference>
<comment type="similarity">
    <text evidence="2 10 12">Belongs to the GrpE family.</text>
</comment>
<comment type="function">
    <text evidence="7 10 11">Participates actively in the response to hyperosmotic and heat shock by preventing the aggregation of stress-denatured proteins, in association with DnaK and GrpE. It is the nucleotide exchange factor for DnaK and may function as a thermosensor. Unfolded proteins bind initially to DnaJ; upon interaction with the DnaJ-bound protein, DnaK hydrolyzes its bound ATP, resulting in the formation of a stable complex. GrpE releases ADP from DnaK; ATP binding to DnaK triggers the release of the substrate protein, thus completing the reaction cycle. Several rounds of ATP-dependent interactions between DnaJ, DnaK and GrpE are required for fully efficient folding.</text>
</comment>
<dbReference type="InterPro" id="IPR000740">
    <property type="entry name" value="GrpE"/>
</dbReference>
<dbReference type="Gene3D" id="3.90.20.20">
    <property type="match status" value="1"/>
</dbReference>
<evidence type="ECO:0000256" key="3">
    <source>
        <dbReference type="ARBA" id="ARBA00011738"/>
    </source>
</evidence>
<dbReference type="GO" id="GO:0000774">
    <property type="term" value="F:adenyl-nucleotide exchange factor activity"/>
    <property type="evidence" value="ECO:0007669"/>
    <property type="project" value="InterPro"/>
</dbReference>
<evidence type="ECO:0000256" key="12">
    <source>
        <dbReference type="RuleBase" id="RU004478"/>
    </source>
</evidence>
<sequence length="195" mass="21385">MRSEDEKKETAQAPQDTAEAASAPQSAQEKPAKAGKEKKSKKKSADKSAAELEKLQKELDETKEQMMRVAAEYANYRSRTAKEKESAFSNAKCTVVSEFLAVADNLERAVTSGQNDLESLHKGLTMTLDGLKAALEKLGVSAYGENGDTFDPNLHNAVMHIEDEQYGDGEIVDVFQKGYKINDKVIRPAMVKVAN</sequence>
<organism evidence="14 15">
    <name type="scientific">Candidatus Scybalenecus merdavium</name>
    <dbReference type="NCBI Taxonomy" id="2840939"/>
    <lineage>
        <taxon>Bacteria</taxon>
        <taxon>Bacillati</taxon>
        <taxon>Bacillota</taxon>
        <taxon>Clostridia</taxon>
        <taxon>Eubacteriales</taxon>
        <taxon>Oscillospiraceae</taxon>
        <taxon>Oscillospiraceae incertae sedis</taxon>
        <taxon>Candidatus Scybalenecus</taxon>
    </lineage>
</organism>
<feature type="compositionally biased region" description="Basic and acidic residues" evidence="13">
    <location>
        <begin position="1"/>
        <end position="10"/>
    </location>
</feature>
<comment type="caution">
    <text evidence="14">The sequence shown here is derived from an EMBL/GenBank/DDBJ whole genome shotgun (WGS) entry which is preliminary data.</text>
</comment>
<dbReference type="GO" id="GO:0006457">
    <property type="term" value="P:protein folding"/>
    <property type="evidence" value="ECO:0007669"/>
    <property type="project" value="InterPro"/>
</dbReference>
<keyword evidence="4 10" id="KW-0963">Cytoplasm</keyword>
<evidence type="ECO:0000256" key="8">
    <source>
        <dbReference type="ARBA" id="ARBA00072274"/>
    </source>
</evidence>
<dbReference type="Pfam" id="PF01025">
    <property type="entry name" value="GrpE"/>
    <property type="match status" value="1"/>
</dbReference>
<feature type="region of interest" description="Disordered" evidence="13">
    <location>
        <begin position="1"/>
        <end position="59"/>
    </location>
</feature>
<dbReference type="InterPro" id="IPR009012">
    <property type="entry name" value="GrpE_head"/>
</dbReference>
<evidence type="ECO:0000256" key="7">
    <source>
        <dbReference type="ARBA" id="ARBA00053401"/>
    </source>
</evidence>
<evidence type="ECO:0000313" key="15">
    <source>
        <dbReference type="Proteomes" id="UP000824125"/>
    </source>
</evidence>
<comment type="subcellular location">
    <subcellularLocation>
        <location evidence="1 10">Cytoplasm</location>
    </subcellularLocation>
</comment>
<reference evidence="14" key="2">
    <citation type="journal article" date="2021" name="PeerJ">
        <title>Extensive microbial diversity within the chicken gut microbiome revealed by metagenomics and culture.</title>
        <authorList>
            <person name="Gilroy R."/>
            <person name="Ravi A."/>
            <person name="Getino M."/>
            <person name="Pursley I."/>
            <person name="Horton D.L."/>
            <person name="Alikhan N.F."/>
            <person name="Baker D."/>
            <person name="Gharbi K."/>
            <person name="Hall N."/>
            <person name="Watson M."/>
            <person name="Adriaenssens E.M."/>
            <person name="Foster-Nyarko E."/>
            <person name="Jarju S."/>
            <person name="Secka A."/>
            <person name="Antonio M."/>
            <person name="Oren A."/>
            <person name="Chaudhuri R.R."/>
            <person name="La Ragione R."/>
            <person name="Hildebrand F."/>
            <person name="Pallen M.J."/>
        </authorList>
    </citation>
    <scope>NUCLEOTIDE SEQUENCE</scope>
    <source>
        <strain evidence="14">CHK176-6737</strain>
    </source>
</reference>
<feature type="compositionally biased region" description="Basic and acidic residues" evidence="13">
    <location>
        <begin position="30"/>
        <end position="59"/>
    </location>
</feature>
<keyword evidence="6 10" id="KW-0143">Chaperone</keyword>
<protein>
    <recommendedName>
        <fullName evidence="8 10">Protein GrpE</fullName>
    </recommendedName>
    <alternativeName>
        <fullName evidence="9 10">HSP-70 cofactor</fullName>
    </alternativeName>
</protein>
<dbReference type="Gene3D" id="2.30.22.10">
    <property type="entry name" value="Head domain of nucleotide exchange factor GrpE"/>
    <property type="match status" value="1"/>
</dbReference>
<evidence type="ECO:0000256" key="6">
    <source>
        <dbReference type="ARBA" id="ARBA00023186"/>
    </source>
</evidence>
<feature type="compositionally biased region" description="Low complexity" evidence="13">
    <location>
        <begin position="18"/>
        <end position="29"/>
    </location>
</feature>
<evidence type="ECO:0000256" key="11">
    <source>
        <dbReference type="RuleBase" id="RU000639"/>
    </source>
</evidence>
<evidence type="ECO:0000313" key="14">
    <source>
        <dbReference type="EMBL" id="HIU69884.1"/>
    </source>
</evidence>
<reference evidence="14" key="1">
    <citation type="submission" date="2020-10" db="EMBL/GenBank/DDBJ databases">
        <authorList>
            <person name="Gilroy R."/>
        </authorList>
    </citation>
    <scope>NUCLEOTIDE SEQUENCE</scope>
    <source>
        <strain evidence="14">CHK176-6737</strain>
    </source>
</reference>
<dbReference type="NCBIfam" id="NF010738">
    <property type="entry name" value="PRK14140.1"/>
    <property type="match status" value="1"/>
</dbReference>
<evidence type="ECO:0000256" key="4">
    <source>
        <dbReference type="ARBA" id="ARBA00022490"/>
    </source>
</evidence>
<dbReference type="Proteomes" id="UP000824125">
    <property type="component" value="Unassembled WGS sequence"/>
</dbReference>
<dbReference type="CDD" id="cd00446">
    <property type="entry name" value="GrpE"/>
    <property type="match status" value="1"/>
</dbReference>
<keyword evidence="5 10" id="KW-0346">Stress response</keyword>
<dbReference type="GO" id="GO:0051087">
    <property type="term" value="F:protein-folding chaperone binding"/>
    <property type="evidence" value="ECO:0007669"/>
    <property type="project" value="InterPro"/>
</dbReference>
<dbReference type="AlphaFoldDB" id="A0A9D1MWB9"/>
<evidence type="ECO:0000256" key="2">
    <source>
        <dbReference type="ARBA" id="ARBA00009054"/>
    </source>
</evidence>
<gene>
    <name evidence="10 14" type="primary">grpE</name>
    <name evidence="14" type="ORF">IAD23_08010</name>
</gene>
<dbReference type="GO" id="GO:0005737">
    <property type="term" value="C:cytoplasm"/>
    <property type="evidence" value="ECO:0007669"/>
    <property type="project" value="UniProtKB-SubCell"/>
</dbReference>
<evidence type="ECO:0000256" key="13">
    <source>
        <dbReference type="SAM" id="MobiDB-lite"/>
    </source>
</evidence>
<dbReference type="SUPFAM" id="SSF58014">
    <property type="entry name" value="Coiled-coil domain of nucleotide exchange factor GrpE"/>
    <property type="match status" value="1"/>
</dbReference>
<accession>A0A9D1MWB9</accession>
<dbReference type="FunFam" id="2.30.22.10:FF:000001">
    <property type="entry name" value="Protein GrpE"/>
    <property type="match status" value="1"/>
</dbReference>
<evidence type="ECO:0000256" key="9">
    <source>
        <dbReference type="ARBA" id="ARBA00076414"/>
    </source>
</evidence>
<dbReference type="EMBL" id="DVNM01000045">
    <property type="protein sequence ID" value="HIU69884.1"/>
    <property type="molecule type" value="Genomic_DNA"/>
</dbReference>
<dbReference type="PANTHER" id="PTHR21237:SF23">
    <property type="entry name" value="GRPE PROTEIN HOMOLOG, MITOCHONDRIAL"/>
    <property type="match status" value="1"/>
</dbReference>
<evidence type="ECO:0000256" key="1">
    <source>
        <dbReference type="ARBA" id="ARBA00004496"/>
    </source>
</evidence>
<proteinExistence type="inferred from homology"/>
<dbReference type="NCBIfam" id="NF010757">
    <property type="entry name" value="PRK14160.1"/>
    <property type="match status" value="1"/>
</dbReference>
<dbReference type="GO" id="GO:0051082">
    <property type="term" value="F:unfolded protein binding"/>
    <property type="evidence" value="ECO:0007669"/>
    <property type="project" value="TreeGrafter"/>
</dbReference>
<dbReference type="SUPFAM" id="SSF51064">
    <property type="entry name" value="Head domain of nucleotide exchange factor GrpE"/>
    <property type="match status" value="1"/>
</dbReference>
<evidence type="ECO:0000256" key="10">
    <source>
        <dbReference type="HAMAP-Rule" id="MF_01151"/>
    </source>
</evidence>
<evidence type="ECO:0000256" key="5">
    <source>
        <dbReference type="ARBA" id="ARBA00023016"/>
    </source>
</evidence>
<dbReference type="PROSITE" id="PS01071">
    <property type="entry name" value="GRPE"/>
    <property type="match status" value="1"/>
</dbReference>